<accession>X1MQ81</accession>
<sequence>SLMEGQIIKRSNVYTSYGKAKETIISLDKGC</sequence>
<name>X1MQ81_9ZZZZ</name>
<evidence type="ECO:0000313" key="1">
    <source>
        <dbReference type="EMBL" id="GAI16850.1"/>
    </source>
</evidence>
<gene>
    <name evidence="1" type="ORF">S06H3_16481</name>
</gene>
<organism evidence="1">
    <name type="scientific">marine sediment metagenome</name>
    <dbReference type="NCBI Taxonomy" id="412755"/>
    <lineage>
        <taxon>unclassified sequences</taxon>
        <taxon>metagenomes</taxon>
        <taxon>ecological metagenomes</taxon>
    </lineage>
</organism>
<reference evidence="1" key="1">
    <citation type="journal article" date="2014" name="Front. Microbiol.">
        <title>High frequency of phylogenetically diverse reductive dehalogenase-homologous genes in deep subseafloor sedimentary metagenomes.</title>
        <authorList>
            <person name="Kawai M."/>
            <person name="Futagami T."/>
            <person name="Toyoda A."/>
            <person name="Takaki Y."/>
            <person name="Nishi S."/>
            <person name="Hori S."/>
            <person name="Arai W."/>
            <person name="Tsubouchi T."/>
            <person name="Morono Y."/>
            <person name="Uchiyama I."/>
            <person name="Ito T."/>
            <person name="Fujiyama A."/>
            <person name="Inagaki F."/>
            <person name="Takami H."/>
        </authorList>
    </citation>
    <scope>NUCLEOTIDE SEQUENCE</scope>
    <source>
        <strain evidence="1">Expedition CK06-06</strain>
    </source>
</reference>
<dbReference type="AlphaFoldDB" id="X1MQ81"/>
<dbReference type="EMBL" id="BARV01008156">
    <property type="protein sequence ID" value="GAI16850.1"/>
    <property type="molecule type" value="Genomic_DNA"/>
</dbReference>
<feature type="non-terminal residue" evidence="1">
    <location>
        <position position="1"/>
    </location>
</feature>
<protein>
    <submittedName>
        <fullName evidence="1">Uncharacterized protein</fullName>
    </submittedName>
</protein>
<proteinExistence type="predicted"/>
<comment type="caution">
    <text evidence="1">The sequence shown here is derived from an EMBL/GenBank/DDBJ whole genome shotgun (WGS) entry which is preliminary data.</text>
</comment>